<comment type="activity regulation">
    <text evidence="8">Activated by ATP and maltotriose, which are both required for DNA binding.</text>
</comment>
<evidence type="ECO:0000256" key="7">
    <source>
        <dbReference type="ARBA" id="ARBA00023277"/>
    </source>
</evidence>
<dbReference type="GeneID" id="300932100"/>
<reference evidence="12" key="1">
    <citation type="submission" date="2016-10" db="EMBL/GenBank/DDBJ databases">
        <authorList>
            <person name="Varghese N."/>
            <person name="Submissions S."/>
        </authorList>
    </citation>
    <scope>NUCLEOTIDE SEQUENCE [LARGE SCALE GENOMIC DNA]</scope>
    <source>
        <strain evidence="12">JCM 18416</strain>
    </source>
</reference>
<dbReference type="InterPro" id="IPR023768">
    <property type="entry name" value="Tscrpt_reg_HTH_MalT"/>
</dbReference>
<evidence type="ECO:0000256" key="1">
    <source>
        <dbReference type="ARBA" id="ARBA00022741"/>
    </source>
</evidence>
<keyword evidence="12" id="KW-1185">Reference proteome</keyword>
<dbReference type="Gene3D" id="1.25.40.10">
    <property type="entry name" value="Tetratricopeptide repeat domain"/>
    <property type="match status" value="1"/>
</dbReference>
<dbReference type="SMART" id="SM00421">
    <property type="entry name" value="HTH_LUXR"/>
    <property type="match status" value="1"/>
</dbReference>
<comment type="similarity">
    <text evidence="8">Belongs to the MalT family.</text>
</comment>
<evidence type="ECO:0000256" key="8">
    <source>
        <dbReference type="HAMAP-Rule" id="MF_01247"/>
    </source>
</evidence>
<keyword evidence="7 8" id="KW-0119">Carbohydrate metabolism</keyword>
<dbReference type="InterPro" id="IPR016032">
    <property type="entry name" value="Sig_transdc_resp-reg_C-effctor"/>
</dbReference>
<organism evidence="11 12">
    <name type="scientific">Ectopseudomonas guguanensis</name>
    <dbReference type="NCBI Taxonomy" id="1198456"/>
    <lineage>
        <taxon>Bacteria</taxon>
        <taxon>Pseudomonadati</taxon>
        <taxon>Pseudomonadota</taxon>
        <taxon>Gammaproteobacteria</taxon>
        <taxon>Pseudomonadales</taxon>
        <taxon>Pseudomonadaceae</taxon>
        <taxon>Ectopseudomonas</taxon>
    </lineage>
</organism>
<proteinExistence type="inferred from homology"/>
<dbReference type="EMBL" id="FNJJ01000007">
    <property type="protein sequence ID" value="SDP90641.1"/>
    <property type="molecule type" value="Genomic_DNA"/>
</dbReference>
<dbReference type="InterPro" id="IPR036388">
    <property type="entry name" value="WH-like_DNA-bd_sf"/>
</dbReference>
<dbReference type="GO" id="GO:0003700">
    <property type="term" value="F:DNA-binding transcription factor activity"/>
    <property type="evidence" value="ECO:0007669"/>
    <property type="project" value="UniProtKB-UniRule"/>
</dbReference>
<evidence type="ECO:0000256" key="2">
    <source>
        <dbReference type="ARBA" id="ARBA00022840"/>
    </source>
</evidence>
<keyword evidence="6 8" id="KW-0804">Transcription</keyword>
<comment type="function">
    <text evidence="8">Positively regulates the transcription of the maltose regulon whose gene products are responsible for uptake and catabolism of malto-oligosaccharides. Specifically binds to the promoter region of its target genes, recognizing a short DNA motif called the MalT box.</text>
</comment>
<dbReference type="OrthoDB" id="1123107at2"/>
<dbReference type="Gene3D" id="1.10.10.10">
    <property type="entry name" value="Winged helix-like DNA-binding domain superfamily/Winged helix DNA-binding domain"/>
    <property type="match status" value="1"/>
</dbReference>
<dbReference type="PRINTS" id="PR00038">
    <property type="entry name" value="HTHLUXR"/>
</dbReference>
<dbReference type="GO" id="GO:0003677">
    <property type="term" value="F:DNA binding"/>
    <property type="evidence" value="ECO:0007669"/>
    <property type="project" value="UniProtKB-KW"/>
</dbReference>
<feature type="domain" description="HTH luxR-type" evidence="10">
    <location>
        <begin position="843"/>
        <end position="908"/>
    </location>
</feature>
<dbReference type="GO" id="GO:0045893">
    <property type="term" value="P:positive regulation of DNA-templated transcription"/>
    <property type="evidence" value="ECO:0007669"/>
    <property type="project" value="UniProtKB-UniRule"/>
</dbReference>
<dbReference type="PANTHER" id="PTHR44688">
    <property type="entry name" value="DNA-BINDING TRANSCRIPTIONAL ACTIVATOR DEVR_DOSR"/>
    <property type="match status" value="1"/>
</dbReference>
<protein>
    <recommendedName>
        <fullName evidence="8">HTH-type transcriptional regulator MalT</fullName>
    </recommendedName>
    <alternativeName>
        <fullName evidence="8">ATP-dependent transcriptional activator MalT</fullName>
    </alternativeName>
</protein>
<dbReference type="RefSeq" id="WP_090431077.1">
    <property type="nucleotide sequence ID" value="NZ_FNJJ01000007.1"/>
</dbReference>
<evidence type="ECO:0000313" key="12">
    <source>
        <dbReference type="Proteomes" id="UP000199460"/>
    </source>
</evidence>
<evidence type="ECO:0000256" key="5">
    <source>
        <dbReference type="ARBA" id="ARBA00023159"/>
    </source>
</evidence>
<keyword evidence="2 8" id="KW-0067">ATP-binding</keyword>
<accession>A0A1H0WJA8</accession>
<keyword evidence="3 8" id="KW-0805">Transcription regulation</keyword>
<dbReference type="SUPFAM" id="SSF52540">
    <property type="entry name" value="P-loop containing nucleoside triphosphate hydrolases"/>
    <property type="match status" value="1"/>
</dbReference>
<dbReference type="SUPFAM" id="SSF46894">
    <property type="entry name" value="C-terminal effector domain of the bipartite response regulators"/>
    <property type="match status" value="1"/>
</dbReference>
<feature type="coiled-coil region" evidence="9">
    <location>
        <begin position="789"/>
        <end position="818"/>
    </location>
</feature>
<dbReference type="GO" id="GO:0045913">
    <property type="term" value="P:positive regulation of carbohydrate metabolic process"/>
    <property type="evidence" value="ECO:0007669"/>
    <property type="project" value="UniProtKB-UniRule"/>
</dbReference>
<dbReference type="PANTHER" id="PTHR44688:SF16">
    <property type="entry name" value="DNA-BINDING TRANSCRIPTIONAL ACTIVATOR DEVR_DOSR"/>
    <property type="match status" value="1"/>
</dbReference>
<keyword evidence="1 8" id="KW-0547">Nucleotide-binding</keyword>
<evidence type="ECO:0000256" key="9">
    <source>
        <dbReference type="SAM" id="Coils"/>
    </source>
</evidence>
<dbReference type="Proteomes" id="UP000199460">
    <property type="component" value="Unassembled WGS sequence"/>
</dbReference>
<dbReference type="InterPro" id="IPR041617">
    <property type="entry name" value="TPR_MalT"/>
</dbReference>
<dbReference type="Pfam" id="PF00196">
    <property type="entry name" value="GerE"/>
    <property type="match status" value="1"/>
</dbReference>
<evidence type="ECO:0000256" key="6">
    <source>
        <dbReference type="ARBA" id="ARBA00023163"/>
    </source>
</evidence>
<dbReference type="HAMAP" id="MF_01247">
    <property type="entry name" value="HTH_type_MalT"/>
    <property type="match status" value="1"/>
</dbReference>
<dbReference type="Pfam" id="PF25873">
    <property type="entry name" value="WHD_MalT"/>
    <property type="match status" value="1"/>
</dbReference>
<name>A0A1H0WJA8_9GAMM</name>
<dbReference type="Gene3D" id="3.40.50.300">
    <property type="entry name" value="P-loop containing nucleotide triphosphate hydrolases"/>
    <property type="match status" value="1"/>
</dbReference>
<gene>
    <name evidence="8" type="primary">malT</name>
    <name evidence="11" type="ORF">SAMN05216213_107108</name>
</gene>
<evidence type="ECO:0000256" key="3">
    <source>
        <dbReference type="ARBA" id="ARBA00023015"/>
    </source>
</evidence>
<dbReference type="InterPro" id="IPR000792">
    <property type="entry name" value="Tscrpt_reg_LuxR_C"/>
</dbReference>
<keyword evidence="9" id="KW-0175">Coiled coil</keyword>
<dbReference type="GO" id="GO:0005524">
    <property type="term" value="F:ATP binding"/>
    <property type="evidence" value="ECO:0007669"/>
    <property type="project" value="UniProtKB-UniRule"/>
</dbReference>
<feature type="binding site" evidence="8">
    <location>
        <begin position="48"/>
        <end position="55"/>
    </location>
    <ligand>
        <name>ATP</name>
        <dbReference type="ChEBI" id="CHEBI:30616"/>
    </ligand>
</feature>
<dbReference type="PROSITE" id="PS50043">
    <property type="entry name" value="HTH_LUXR_2"/>
    <property type="match status" value="1"/>
</dbReference>
<dbReference type="InterPro" id="IPR059106">
    <property type="entry name" value="WHD_MalT"/>
</dbReference>
<comment type="subunit">
    <text evidence="8">Monomer in solution. Oligomerizes to an active state in the presence of the positive effectors ATP and maltotriose.</text>
</comment>
<sequence>MTTAARPPLPLIPAKLAAPSIHPGLLPRPRFDEWLQRLPQVRLAVLQAPSGFGKTVLASQWAAAFAGAVAWLNLDGNDNSPRQFGRYLLNALHRQLEGGCPQCVNRAEQGDDGLDGLLTRLLAELPAEHPPLLLVLDEFEALRNREVIAALRFFLRNTPPWLTLLVCSRGLPDLGVAELRVKRQLLALDASHLAFELDEVQALLELGLPIAINREQVERLNRRIGGWPCALQLTLQEVQTGRGMDLFLEALQLGHPYVRDYFREQVLYGLDGATQDFLQSTCLLERFSAPLADRLTDSCNGREMLENLERSGLFIQAVDPLRQWFAYHPLFASFLRNELSTHHPQRMGELHLRAAEALLEEKMAEEAARHALLAHDPQRVAQILETHGRHFYRQGRLELLQRCLAVLPESRVAESPLFTLLQAWASQNQYQSDQVERWLQAGEAVQREQFSAEQWQRIEAEYQAVRAQVAINQGDQQRAMAFARQALALEPLTMRTSRVAALSVLAESHFVQGELAKAQQQHEENVRRAQQINASHPVLWSLGQLSEIAVAQGHLQKAYNLQERALQYIEQEKLPVTPIMEFIHRVRGQVLLEWHHLDAAEQCALQGLEILDTVGDHWFLQCYVLLARVAHARGQQSQCADYIGRLKTLLAGDDYHIDWQANAHAVMLTYWDSTQDKDSIRQWLATAPPLKPGANHFAQGNARNHVRAYLALNQGDRALPILRQLQLDAERHQLVMDQNRNHILQALAYWQREERQSSLDHLHQALTLASGTGAIGSFLRLGKPLIAMLKALQHERRLDELEHQRAERLIQLAQQQRDFSRAIRITLDEAVIQDIINRPDVPELIRHSPLTRREWQVLSLIHAGLSNEQISEHLNVAPTTIKTHIRSLYQKLAITQRSEAVQLARSLLSKIQGE</sequence>
<evidence type="ECO:0000259" key="10">
    <source>
        <dbReference type="PROSITE" id="PS50043"/>
    </source>
</evidence>
<keyword evidence="4 8" id="KW-0238">DNA-binding</keyword>
<dbReference type="CDD" id="cd06170">
    <property type="entry name" value="LuxR_C_like"/>
    <property type="match status" value="1"/>
</dbReference>
<dbReference type="PROSITE" id="PS00622">
    <property type="entry name" value="HTH_LUXR_1"/>
    <property type="match status" value="1"/>
</dbReference>
<evidence type="ECO:0000313" key="11">
    <source>
        <dbReference type="EMBL" id="SDP90641.1"/>
    </source>
</evidence>
<keyword evidence="5 8" id="KW-0010">Activator</keyword>
<dbReference type="AlphaFoldDB" id="A0A1H0WJA8"/>
<dbReference type="Pfam" id="PF17874">
    <property type="entry name" value="TPR_MalT"/>
    <property type="match status" value="1"/>
</dbReference>
<dbReference type="SUPFAM" id="SSF48452">
    <property type="entry name" value="TPR-like"/>
    <property type="match status" value="1"/>
</dbReference>
<dbReference type="InterPro" id="IPR011990">
    <property type="entry name" value="TPR-like_helical_dom_sf"/>
</dbReference>
<dbReference type="NCBIfam" id="NF003420">
    <property type="entry name" value="PRK04841.1"/>
    <property type="match status" value="1"/>
</dbReference>
<evidence type="ECO:0000256" key="4">
    <source>
        <dbReference type="ARBA" id="ARBA00023125"/>
    </source>
</evidence>
<dbReference type="InterPro" id="IPR027417">
    <property type="entry name" value="P-loop_NTPase"/>
</dbReference>